<name>A0A1D9LEM7_9NEIS</name>
<protein>
    <submittedName>
        <fullName evidence="2">Patatin</fullName>
    </submittedName>
</protein>
<dbReference type="STRING" id="1108595.BKX93_06765"/>
<dbReference type="GO" id="GO:0016787">
    <property type="term" value="F:hydrolase activity"/>
    <property type="evidence" value="ECO:0007669"/>
    <property type="project" value="UniProtKB-UniRule"/>
</dbReference>
<dbReference type="InterPro" id="IPR002641">
    <property type="entry name" value="PNPLA_dom"/>
</dbReference>
<accession>A0A1D9LEM7</accession>
<dbReference type="AlphaFoldDB" id="A0A1D9LEM7"/>
<feature type="short sequence motif" description="DGA/G" evidence="1">
    <location>
        <begin position="209"/>
        <end position="211"/>
    </location>
</feature>
<dbReference type="PROSITE" id="PS51635">
    <property type="entry name" value="PNPLA"/>
    <property type="match status" value="1"/>
</dbReference>
<dbReference type="GO" id="GO:0016042">
    <property type="term" value="P:lipid catabolic process"/>
    <property type="evidence" value="ECO:0007669"/>
    <property type="project" value="UniProtKB-UniRule"/>
</dbReference>
<dbReference type="Gene3D" id="3.40.1090.10">
    <property type="entry name" value="Cytosolic phospholipase A2 catalytic domain"/>
    <property type="match status" value="1"/>
</dbReference>
<organism evidence="2 3">
    <name type="scientific">Chromobacterium vaccinii</name>
    <dbReference type="NCBI Taxonomy" id="1108595"/>
    <lineage>
        <taxon>Bacteria</taxon>
        <taxon>Pseudomonadati</taxon>
        <taxon>Pseudomonadota</taxon>
        <taxon>Betaproteobacteria</taxon>
        <taxon>Neisseriales</taxon>
        <taxon>Chromobacteriaceae</taxon>
        <taxon>Chromobacterium</taxon>
    </lineage>
</organism>
<dbReference type="EMBL" id="CP017707">
    <property type="protein sequence ID" value="AOZ49723.1"/>
    <property type="molecule type" value="Genomic_DNA"/>
</dbReference>
<dbReference type="InterPro" id="IPR016035">
    <property type="entry name" value="Acyl_Trfase/lysoPLipase"/>
</dbReference>
<keyword evidence="1" id="KW-0442">Lipid degradation</keyword>
<evidence type="ECO:0000313" key="3">
    <source>
        <dbReference type="Proteomes" id="UP000178776"/>
    </source>
</evidence>
<comment type="caution">
    <text evidence="1">Lacks conserved residue(s) required for the propagation of feature annotation.</text>
</comment>
<reference evidence="2 3" key="1">
    <citation type="submission" date="2016-10" db="EMBL/GenBank/DDBJ databases">
        <title>Chromobacterium muskegensis sp. nov., an insecticidal bacterium isolated from Sphagnum bogs.</title>
        <authorList>
            <person name="Sparks M.E."/>
            <person name="Blackburn M.B."/>
            <person name="Gundersen-Rindal D.E."/>
            <person name="Mitchell A."/>
            <person name="Farrar R."/>
            <person name="Kuhar D."/>
        </authorList>
    </citation>
    <scope>NUCLEOTIDE SEQUENCE [LARGE SCALE GENOMIC DNA]</scope>
    <source>
        <strain evidence="2 3">21-1</strain>
    </source>
</reference>
<evidence type="ECO:0000256" key="1">
    <source>
        <dbReference type="PROSITE-ProRule" id="PRU01161"/>
    </source>
</evidence>
<dbReference type="GeneID" id="68840909"/>
<proteinExistence type="predicted"/>
<dbReference type="SUPFAM" id="SSF52151">
    <property type="entry name" value="FabD/lysophospholipase-like"/>
    <property type="match status" value="1"/>
</dbReference>
<feature type="active site" description="Proton acceptor" evidence="1">
    <location>
        <position position="209"/>
    </location>
</feature>
<sequence>MGGPSRIGLVLSGGGARAAYQVGVLLGIARLLPDPRHNPFPIICGTSAGAINAVALAAGAGNFQLAVNTLAKVWKHLHIADVYDVSAGYFIKTFLHFGVSLMSAGHAWNNPQSFLDNAPLRDTLGRWMPFEGIAPSIDSGALQALALTASCYTTGMSVTFFQGQEHLGEWMRYQRLGVRERIGLDHLMATAAIPLIFPSVRIGEKFYCDGAVRQLSPLSPALHLGAEKLFVVGLASKRPDTIERRNAGSYPMPAQIFGHLLNSVFIDSMAVDMERLTRINHTVSLLQSSEELAHQTQLKKVDIFQLNPSKSLEGIVYRHTHLFPAMLRFIMRGTGATRQRGTALATYLLFEPAYCRELIALGYRDTLQQKDAIREFLEL</sequence>
<dbReference type="PANTHER" id="PTHR14226:SF57">
    <property type="entry name" value="BLR7027 PROTEIN"/>
    <property type="match status" value="1"/>
</dbReference>
<feature type="active site" description="Nucleophile" evidence="1">
    <location>
        <position position="47"/>
    </location>
</feature>
<dbReference type="Proteomes" id="UP000178776">
    <property type="component" value="Chromosome"/>
</dbReference>
<dbReference type="KEGG" id="cvc:BKX93_06765"/>
<evidence type="ECO:0000313" key="2">
    <source>
        <dbReference type="EMBL" id="AOZ49723.1"/>
    </source>
</evidence>
<dbReference type="PANTHER" id="PTHR14226">
    <property type="entry name" value="NEUROPATHY TARGET ESTERASE/SWISS CHEESE D.MELANOGASTER"/>
    <property type="match status" value="1"/>
</dbReference>
<gene>
    <name evidence="2" type="ORF">BKX93_06765</name>
</gene>
<dbReference type="InterPro" id="IPR050301">
    <property type="entry name" value="NTE"/>
</dbReference>
<feature type="short sequence motif" description="GXSXG" evidence="1">
    <location>
        <begin position="45"/>
        <end position="49"/>
    </location>
</feature>
<dbReference type="RefSeq" id="WP_070979267.1">
    <property type="nucleotide sequence ID" value="NZ_CP017707.1"/>
</dbReference>
<dbReference type="CDD" id="cd07209">
    <property type="entry name" value="Pat_hypo_Ecoli_Z1214_like"/>
    <property type="match status" value="1"/>
</dbReference>
<keyword evidence="1" id="KW-0378">Hydrolase</keyword>
<keyword evidence="1" id="KW-0443">Lipid metabolism</keyword>
<dbReference type="Pfam" id="PF01734">
    <property type="entry name" value="Patatin"/>
    <property type="match status" value="1"/>
</dbReference>